<dbReference type="GO" id="GO:0010087">
    <property type="term" value="P:phloem or xylem histogenesis"/>
    <property type="evidence" value="ECO:0007669"/>
    <property type="project" value="TreeGrafter"/>
</dbReference>
<evidence type="ECO:0000256" key="1">
    <source>
        <dbReference type="SAM" id="MobiDB-lite"/>
    </source>
</evidence>
<dbReference type="AlphaFoldDB" id="A0AAV3R060"/>
<name>A0AAV3R060_LITER</name>
<comment type="caution">
    <text evidence="3">The sequence shown here is derived from an EMBL/GenBank/DDBJ whole genome shotgun (WGS) entry which is preliminary data.</text>
</comment>
<dbReference type="Proteomes" id="UP001454036">
    <property type="component" value="Unassembled WGS sequence"/>
</dbReference>
<dbReference type="InterPro" id="IPR040269">
    <property type="entry name" value="VAB"/>
</dbReference>
<proteinExistence type="predicted"/>
<sequence length="123" mass="13931">MKNAAHWPQNLDDDPSIETSLPQPETPSEPLEFLSRSWSLSANEVSKAIAQKQKQCTFEKIPNVIPQTVITTQLSVKVMNPISGRRHGAIGRWFHHKDAGNMSMKKKDKAQIENAHSHYSMLR</sequence>
<dbReference type="Pfam" id="PF05703">
    <property type="entry name" value="Auxin_canalis"/>
    <property type="match status" value="1"/>
</dbReference>
<dbReference type="GO" id="GO:0009734">
    <property type="term" value="P:auxin-activated signaling pathway"/>
    <property type="evidence" value="ECO:0007669"/>
    <property type="project" value="TreeGrafter"/>
</dbReference>
<evidence type="ECO:0000313" key="4">
    <source>
        <dbReference type="Proteomes" id="UP001454036"/>
    </source>
</evidence>
<feature type="region of interest" description="Disordered" evidence="1">
    <location>
        <begin position="99"/>
        <end position="123"/>
    </location>
</feature>
<reference evidence="3 4" key="1">
    <citation type="submission" date="2024-01" db="EMBL/GenBank/DDBJ databases">
        <title>The complete chloroplast genome sequence of Lithospermum erythrorhizon: insights into the phylogenetic relationship among Boraginaceae species and the maternal lineages of purple gromwells.</title>
        <authorList>
            <person name="Okada T."/>
            <person name="Watanabe K."/>
        </authorList>
    </citation>
    <scope>NUCLEOTIDE SEQUENCE [LARGE SCALE GENOMIC DNA]</scope>
</reference>
<feature type="domain" description="VAN3-binding protein-like auxin canalisation" evidence="2">
    <location>
        <begin position="24"/>
        <end position="64"/>
    </location>
</feature>
<dbReference type="GO" id="GO:0010305">
    <property type="term" value="P:leaf vascular tissue pattern formation"/>
    <property type="evidence" value="ECO:0007669"/>
    <property type="project" value="TreeGrafter"/>
</dbReference>
<dbReference type="InterPro" id="IPR008546">
    <property type="entry name" value="VAN3-bd-like_auxin_canal"/>
</dbReference>
<dbReference type="EMBL" id="BAABME010006800">
    <property type="protein sequence ID" value="GAA0169328.1"/>
    <property type="molecule type" value="Genomic_DNA"/>
</dbReference>
<dbReference type="PANTHER" id="PTHR31351:SF24">
    <property type="entry name" value="VAN3-BINDING PROTEIN-LIKE"/>
    <property type="match status" value="1"/>
</dbReference>
<feature type="region of interest" description="Disordered" evidence="1">
    <location>
        <begin position="1"/>
        <end position="32"/>
    </location>
</feature>
<evidence type="ECO:0000259" key="2">
    <source>
        <dbReference type="Pfam" id="PF05703"/>
    </source>
</evidence>
<dbReference type="PANTHER" id="PTHR31351">
    <property type="entry name" value="EXPRESSED PROTEIN"/>
    <property type="match status" value="1"/>
</dbReference>
<organism evidence="3 4">
    <name type="scientific">Lithospermum erythrorhizon</name>
    <name type="common">Purple gromwell</name>
    <name type="synonym">Lithospermum officinale var. erythrorhizon</name>
    <dbReference type="NCBI Taxonomy" id="34254"/>
    <lineage>
        <taxon>Eukaryota</taxon>
        <taxon>Viridiplantae</taxon>
        <taxon>Streptophyta</taxon>
        <taxon>Embryophyta</taxon>
        <taxon>Tracheophyta</taxon>
        <taxon>Spermatophyta</taxon>
        <taxon>Magnoliopsida</taxon>
        <taxon>eudicotyledons</taxon>
        <taxon>Gunneridae</taxon>
        <taxon>Pentapetalae</taxon>
        <taxon>asterids</taxon>
        <taxon>lamiids</taxon>
        <taxon>Boraginales</taxon>
        <taxon>Boraginaceae</taxon>
        <taxon>Boraginoideae</taxon>
        <taxon>Lithospermeae</taxon>
        <taxon>Lithospermum</taxon>
    </lineage>
</organism>
<keyword evidence="4" id="KW-1185">Reference proteome</keyword>
<accession>A0AAV3R060</accession>
<gene>
    <name evidence="3" type="ORF">LIER_23844</name>
</gene>
<protein>
    <recommendedName>
        <fullName evidence="2">VAN3-binding protein-like auxin canalisation domain-containing protein</fullName>
    </recommendedName>
</protein>
<evidence type="ECO:0000313" key="3">
    <source>
        <dbReference type="EMBL" id="GAA0169328.1"/>
    </source>
</evidence>